<feature type="non-terminal residue" evidence="3">
    <location>
        <position position="549"/>
    </location>
</feature>
<gene>
    <name evidence="3" type="ORF">OTU49_012453</name>
</gene>
<reference evidence="3 4" key="1">
    <citation type="journal article" date="2024" name="BMC Genomics">
        <title>Genome assembly of redclaw crayfish (Cherax quadricarinatus) provides insights into its immune adaptation and hypoxia tolerance.</title>
        <authorList>
            <person name="Liu Z."/>
            <person name="Zheng J."/>
            <person name="Li H."/>
            <person name="Fang K."/>
            <person name="Wang S."/>
            <person name="He J."/>
            <person name="Zhou D."/>
            <person name="Weng S."/>
            <person name="Chi M."/>
            <person name="Gu Z."/>
            <person name="He J."/>
            <person name="Li F."/>
            <person name="Wang M."/>
        </authorList>
    </citation>
    <scope>NUCLEOTIDE SEQUENCE [LARGE SCALE GENOMIC DNA]</scope>
    <source>
        <strain evidence="3">ZL_2023a</strain>
    </source>
</reference>
<dbReference type="PROSITE" id="PS50003">
    <property type="entry name" value="PH_DOMAIN"/>
    <property type="match status" value="1"/>
</dbReference>
<dbReference type="Proteomes" id="UP001445076">
    <property type="component" value="Unassembled WGS sequence"/>
</dbReference>
<evidence type="ECO:0000256" key="1">
    <source>
        <dbReference type="SAM" id="MobiDB-lite"/>
    </source>
</evidence>
<protein>
    <recommendedName>
        <fullName evidence="2">PH domain-containing protein</fullName>
    </recommendedName>
</protein>
<organism evidence="3 4">
    <name type="scientific">Cherax quadricarinatus</name>
    <name type="common">Australian red claw crayfish</name>
    <dbReference type="NCBI Taxonomy" id="27406"/>
    <lineage>
        <taxon>Eukaryota</taxon>
        <taxon>Metazoa</taxon>
        <taxon>Ecdysozoa</taxon>
        <taxon>Arthropoda</taxon>
        <taxon>Crustacea</taxon>
        <taxon>Multicrustacea</taxon>
        <taxon>Malacostraca</taxon>
        <taxon>Eumalacostraca</taxon>
        <taxon>Eucarida</taxon>
        <taxon>Decapoda</taxon>
        <taxon>Pleocyemata</taxon>
        <taxon>Astacidea</taxon>
        <taxon>Parastacoidea</taxon>
        <taxon>Parastacidae</taxon>
        <taxon>Cherax</taxon>
    </lineage>
</organism>
<feature type="region of interest" description="Disordered" evidence="1">
    <location>
        <begin position="212"/>
        <end position="237"/>
    </location>
</feature>
<feature type="compositionally biased region" description="Low complexity" evidence="1">
    <location>
        <begin position="35"/>
        <end position="44"/>
    </location>
</feature>
<dbReference type="SUPFAM" id="SSF50729">
    <property type="entry name" value="PH domain-like"/>
    <property type="match status" value="1"/>
</dbReference>
<keyword evidence="4" id="KW-1185">Reference proteome</keyword>
<dbReference type="AlphaFoldDB" id="A0AAW0VYS7"/>
<feature type="non-terminal residue" evidence="3">
    <location>
        <position position="1"/>
    </location>
</feature>
<evidence type="ECO:0000313" key="3">
    <source>
        <dbReference type="EMBL" id="KAK8722051.1"/>
    </source>
</evidence>
<feature type="compositionally biased region" description="Polar residues" evidence="1">
    <location>
        <begin position="304"/>
        <end position="324"/>
    </location>
</feature>
<dbReference type="Gene3D" id="2.30.29.30">
    <property type="entry name" value="Pleckstrin-homology domain (PH domain)/Phosphotyrosine-binding domain (PTB)"/>
    <property type="match status" value="1"/>
</dbReference>
<feature type="region of interest" description="Disordered" evidence="1">
    <location>
        <begin position="105"/>
        <end position="174"/>
    </location>
</feature>
<feature type="region of interest" description="Disordered" evidence="1">
    <location>
        <begin position="277"/>
        <end position="343"/>
    </location>
</feature>
<dbReference type="InterPro" id="IPR011993">
    <property type="entry name" value="PH-like_dom_sf"/>
</dbReference>
<dbReference type="SMART" id="SM00233">
    <property type="entry name" value="PH"/>
    <property type="match status" value="1"/>
</dbReference>
<sequence>KAFSTWKRYYFTLNGRLLTYYKPQRHYQDPGGQQGSPSGPQSGPKGVLDLDFLLQVTVGRRGIMKANYPFKLTCKNLPSVKLAAETSEVREKWVRILQDVLQDVRQDAPTGPERLSSSDNALSTPGCHSLSPSTQKMKSATLPGGRVSGQDVSSSTSGEEESQVLEPQVLEPQEEPQLIKPKKILRVPVAGPLYGVNIAAIKLKSTKTLHKEVREDTSSSSSDQDDIGSKPVPFPGQVKLKTVKKQTVESSQQSNRTLEAGEIFGVKLKKVQKRDEIERLDSSGGQEGHPAICKRPQKRPFIPLNNSSLLNRTDISQPQLSAGISRSPSPRKRSPSPSIPLSRSVHALTKSVEGPTVANSEVLSVPVRETGAIVDAARSNTLCVSGQTGASVEGKRKVDKDIRVHHAVSREIKYSVDVEAIEVDPIVAIAIVPAVRAQQISQQTVSRDDRQGITGSVDRISDPDDDTAFPVSSSELTRSVDRSSDETEFAEFEQGHDPASVPSGSQSRVEVQLQGPPEGINIGLNKRELDSGPLLMSPLLSPEVISSSS</sequence>
<evidence type="ECO:0000259" key="2">
    <source>
        <dbReference type="PROSITE" id="PS50003"/>
    </source>
</evidence>
<dbReference type="InterPro" id="IPR001849">
    <property type="entry name" value="PH_domain"/>
</dbReference>
<feature type="compositionally biased region" description="Low complexity" evidence="1">
    <location>
        <begin position="164"/>
        <end position="174"/>
    </location>
</feature>
<feature type="domain" description="PH" evidence="2">
    <location>
        <begin position="1"/>
        <end position="102"/>
    </location>
</feature>
<proteinExistence type="predicted"/>
<accession>A0AAW0VYS7</accession>
<feature type="region of interest" description="Disordered" evidence="1">
    <location>
        <begin position="440"/>
        <end position="525"/>
    </location>
</feature>
<dbReference type="EMBL" id="JARKIK010000097">
    <property type="protein sequence ID" value="KAK8722051.1"/>
    <property type="molecule type" value="Genomic_DNA"/>
</dbReference>
<name>A0AAW0VYS7_CHEQU</name>
<comment type="caution">
    <text evidence="3">The sequence shown here is derived from an EMBL/GenBank/DDBJ whole genome shotgun (WGS) entry which is preliminary data.</text>
</comment>
<dbReference type="Pfam" id="PF00169">
    <property type="entry name" value="PH"/>
    <property type="match status" value="1"/>
</dbReference>
<evidence type="ECO:0000313" key="4">
    <source>
        <dbReference type="Proteomes" id="UP001445076"/>
    </source>
</evidence>
<feature type="region of interest" description="Disordered" evidence="1">
    <location>
        <begin position="25"/>
        <end position="44"/>
    </location>
</feature>
<dbReference type="CDD" id="cd00821">
    <property type="entry name" value="PH"/>
    <property type="match status" value="1"/>
</dbReference>